<organism evidence="1 2">
    <name type="scientific">Lithospermum erythrorhizon</name>
    <name type="common">Purple gromwell</name>
    <name type="synonym">Lithospermum officinale var. erythrorhizon</name>
    <dbReference type="NCBI Taxonomy" id="34254"/>
    <lineage>
        <taxon>Eukaryota</taxon>
        <taxon>Viridiplantae</taxon>
        <taxon>Streptophyta</taxon>
        <taxon>Embryophyta</taxon>
        <taxon>Tracheophyta</taxon>
        <taxon>Spermatophyta</taxon>
        <taxon>Magnoliopsida</taxon>
        <taxon>eudicotyledons</taxon>
        <taxon>Gunneridae</taxon>
        <taxon>Pentapetalae</taxon>
        <taxon>asterids</taxon>
        <taxon>lamiids</taxon>
        <taxon>Boraginales</taxon>
        <taxon>Boraginaceae</taxon>
        <taxon>Boraginoideae</taxon>
        <taxon>Lithospermeae</taxon>
        <taxon>Lithospermum</taxon>
    </lineage>
</organism>
<dbReference type="PANTHER" id="PTHR48475:SF1">
    <property type="entry name" value="RNASE H TYPE-1 DOMAIN-CONTAINING PROTEIN"/>
    <property type="match status" value="1"/>
</dbReference>
<evidence type="ECO:0000313" key="1">
    <source>
        <dbReference type="EMBL" id="GAA0149118.1"/>
    </source>
</evidence>
<accession>A0AAV3PG31</accession>
<dbReference type="InterPro" id="IPR036397">
    <property type="entry name" value="RNaseH_sf"/>
</dbReference>
<evidence type="ECO:0000313" key="2">
    <source>
        <dbReference type="Proteomes" id="UP001454036"/>
    </source>
</evidence>
<reference evidence="1 2" key="1">
    <citation type="submission" date="2024-01" db="EMBL/GenBank/DDBJ databases">
        <title>The complete chloroplast genome sequence of Lithospermum erythrorhizon: insights into the phylogenetic relationship among Boraginaceae species and the maternal lineages of purple gromwells.</title>
        <authorList>
            <person name="Okada T."/>
            <person name="Watanabe K."/>
        </authorList>
    </citation>
    <scope>NUCLEOTIDE SEQUENCE [LARGE SCALE GENOMIC DNA]</scope>
</reference>
<dbReference type="SUPFAM" id="SSF53098">
    <property type="entry name" value="Ribonuclease H-like"/>
    <property type="match status" value="1"/>
</dbReference>
<gene>
    <name evidence="1" type="ORF">LIER_08377</name>
</gene>
<dbReference type="Gene3D" id="3.30.420.10">
    <property type="entry name" value="Ribonuclease H-like superfamily/Ribonuclease H"/>
    <property type="match status" value="1"/>
</dbReference>
<dbReference type="EMBL" id="BAABME010001353">
    <property type="protein sequence ID" value="GAA0149118.1"/>
    <property type="molecule type" value="Genomic_DNA"/>
</dbReference>
<protein>
    <recommendedName>
        <fullName evidence="3">Integrase catalytic domain-containing protein</fullName>
    </recommendedName>
</protein>
<comment type="caution">
    <text evidence="1">The sequence shown here is derived from an EMBL/GenBank/DDBJ whole genome shotgun (WGS) entry which is preliminary data.</text>
</comment>
<evidence type="ECO:0008006" key="3">
    <source>
        <dbReference type="Google" id="ProtNLM"/>
    </source>
</evidence>
<dbReference type="PANTHER" id="PTHR48475">
    <property type="entry name" value="RIBONUCLEASE H"/>
    <property type="match status" value="1"/>
</dbReference>
<dbReference type="Proteomes" id="UP001454036">
    <property type="component" value="Unassembled WGS sequence"/>
</dbReference>
<dbReference type="AlphaFoldDB" id="A0AAV3PG31"/>
<keyword evidence="2" id="KW-1185">Reference proteome</keyword>
<dbReference type="InterPro" id="IPR012337">
    <property type="entry name" value="RNaseH-like_sf"/>
</dbReference>
<name>A0AAV3PG31_LITER</name>
<sequence length="122" mass="14044">MYYPQANGLAKDFNKTLCNILKKVVSKSKKNWHEKIEEALWAYKTMYRTPTQSTPYALVYGVEAVLPLELQIPSLRNANMVPKWDGPHVVQEAYTSGSYLLADQEGQKVGPINGRYLKWYYP</sequence>
<dbReference type="GO" id="GO:0003676">
    <property type="term" value="F:nucleic acid binding"/>
    <property type="evidence" value="ECO:0007669"/>
    <property type="project" value="InterPro"/>
</dbReference>
<proteinExistence type="predicted"/>